<dbReference type="OrthoDB" id="246406at2759"/>
<dbReference type="PANTHER" id="PTHR23249">
    <property type="entry name" value="TRAFFICKING PROTEIN PARTICLE COMPLEX SUBUNIT"/>
    <property type="match status" value="1"/>
</dbReference>
<keyword evidence="5 9" id="KW-0333">Golgi apparatus</keyword>
<evidence type="ECO:0000256" key="1">
    <source>
        <dbReference type="ARBA" id="ARBA00004555"/>
    </source>
</evidence>
<evidence type="ECO:0000256" key="8">
    <source>
        <dbReference type="ARBA" id="ARBA00046941"/>
    </source>
</evidence>
<evidence type="ECO:0000256" key="6">
    <source>
        <dbReference type="ARBA" id="ARBA00038179"/>
    </source>
</evidence>
<dbReference type="InterPro" id="IPR007233">
    <property type="entry name" value="TRAPPC"/>
</dbReference>
<protein>
    <recommendedName>
        <fullName evidence="9">Trafficking protein particle complex subunit</fullName>
    </recommendedName>
</protein>
<dbReference type="InterPro" id="IPR011012">
    <property type="entry name" value="Longin-like_dom_sf"/>
</dbReference>
<dbReference type="CDD" id="cd14856">
    <property type="entry name" value="TRAPPC4_synbindin"/>
    <property type="match status" value="1"/>
</dbReference>
<proteinExistence type="inferred from homology"/>
<comment type="subcellular location">
    <subcellularLocation>
        <location evidence="9">Endoplasmic reticulum</location>
    </subcellularLocation>
    <subcellularLocation>
        <location evidence="9">Golgi apparatus</location>
        <location evidence="9">cis-Golgi network</location>
    </subcellularLocation>
    <subcellularLocation>
        <location evidence="1">Golgi apparatus</location>
    </subcellularLocation>
</comment>
<dbReference type="Gene3D" id="3.30.450.70">
    <property type="match status" value="1"/>
</dbReference>
<evidence type="ECO:0000313" key="10">
    <source>
        <dbReference type="EMBL" id="CAD7649149.1"/>
    </source>
</evidence>
<dbReference type="GO" id="GO:0005794">
    <property type="term" value="C:Golgi apparatus"/>
    <property type="evidence" value="ECO:0007669"/>
    <property type="project" value="UniProtKB-SubCell"/>
</dbReference>
<dbReference type="Pfam" id="PF04099">
    <property type="entry name" value="Sybindin"/>
    <property type="match status" value="2"/>
</dbReference>
<evidence type="ECO:0000256" key="4">
    <source>
        <dbReference type="ARBA" id="ARBA00022892"/>
    </source>
</evidence>
<accession>A0A7R9QLY2</accession>
<gene>
    <name evidence="10" type="ORF">ONB1V03_LOCUS7124</name>
</gene>
<dbReference type="AlphaFoldDB" id="A0A7R9QLY2"/>
<keyword evidence="11" id="KW-1185">Reference proteome</keyword>
<evidence type="ECO:0000256" key="7">
    <source>
        <dbReference type="ARBA" id="ARBA00046052"/>
    </source>
</evidence>
<dbReference type="EMBL" id="OC918318">
    <property type="protein sequence ID" value="CAD7649149.1"/>
    <property type="molecule type" value="Genomic_DNA"/>
</dbReference>
<name>A0A7R9QLY2_9ACAR</name>
<organism evidence="10">
    <name type="scientific">Oppiella nova</name>
    <dbReference type="NCBI Taxonomy" id="334625"/>
    <lineage>
        <taxon>Eukaryota</taxon>
        <taxon>Metazoa</taxon>
        <taxon>Ecdysozoa</taxon>
        <taxon>Arthropoda</taxon>
        <taxon>Chelicerata</taxon>
        <taxon>Arachnida</taxon>
        <taxon>Acari</taxon>
        <taxon>Acariformes</taxon>
        <taxon>Sarcoptiformes</taxon>
        <taxon>Oribatida</taxon>
        <taxon>Brachypylina</taxon>
        <taxon>Oppioidea</taxon>
        <taxon>Oppiidae</taxon>
        <taxon>Oppiella</taxon>
    </lineage>
</organism>
<keyword evidence="4 9" id="KW-0931">ER-Golgi transport</keyword>
<keyword evidence="3 9" id="KW-0256">Endoplasmic reticulum</keyword>
<sequence>MPGIYSVYIISRSGGLIFNYDCEHNFVSSEVEKTFSYPLDVKLDFIHQKLIVSFGQRDGIRVGYTLLAINGQPFSGRKMDDKDVMDDILANEDNYPINLKFGLQRLTTNEKIVLSSMFHSLYAIAALQICTKGRNDRRLTTNEKIVLSSMFHSLYAIAALQICTKGRNDRQFLKSSGIEVMETNNFRINCLQTTTGVKFLIVSDLTVPANKDLLLKKIYELYTDYALKNPFYSLDMPIRCDLFDTNLQAILEQNEKQPIISNV</sequence>
<dbReference type="GO" id="GO:0030008">
    <property type="term" value="C:TRAPP complex"/>
    <property type="evidence" value="ECO:0007669"/>
    <property type="project" value="UniProtKB-UniRule"/>
</dbReference>
<dbReference type="SUPFAM" id="SSF64356">
    <property type="entry name" value="SNARE-like"/>
    <property type="match status" value="1"/>
</dbReference>
<dbReference type="Gene3D" id="2.30.42.40">
    <property type="match status" value="1"/>
</dbReference>
<comment type="similarity">
    <text evidence="6">Belongs to the TRAPP small subunits family. TRAPPC4 subfamily.</text>
</comment>
<keyword evidence="2 9" id="KW-0813">Transport</keyword>
<comment type="subunit">
    <text evidence="9">Part of the multisubunit transport protein particle (TRAPP) complex.</text>
</comment>
<evidence type="ECO:0000256" key="9">
    <source>
        <dbReference type="RuleBase" id="RU366065"/>
    </source>
</evidence>
<dbReference type="GO" id="GO:0005783">
    <property type="term" value="C:endoplasmic reticulum"/>
    <property type="evidence" value="ECO:0007669"/>
    <property type="project" value="UniProtKB-SubCell"/>
</dbReference>
<evidence type="ECO:0000256" key="5">
    <source>
        <dbReference type="ARBA" id="ARBA00023034"/>
    </source>
</evidence>
<evidence type="ECO:0000256" key="2">
    <source>
        <dbReference type="ARBA" id="ARBA00022448"/>
    </source>
</evidence>
<dbReference type="Proteomes" id="UP000728032">
    <property type="component" value="Unassembled WGS sequence"/>
</dbReference>
<reference evidence="10" key="1">
    <citation type="submission" date="2020-11" db="EMBL/GenBank/DDBJ databases">
        <authorList>
            <person name="Tran Van P."/>
        </authorList>
    </citation>
    <scope>NUCLEOTIDE SEQUENCE</scope>
</reference>
<dbReference type="EMBL" id="CAJPVJ010003493">
    <property type="protein sequence ID" value="CAG2167627.1"/>
    <property type="molecule type" value="Genomic_DNA"/>
</dbReference>
<comment type="subunit">
    <text evidence="8">Component of the multisubunit TRAPP (transport protein particle) complex, which includes at least TRAPPC2, TRAPPC2L, TRAPPC3, TRAPPC3L, TRAPPC4, TRAPPC5, TRAPPC8, TRAPPC9, TRAPPC10, TRAPPC11 and TRAPPC12. Interacts with SDC2.</text>
</comment>
<comment type="function">
    <text evidence="7">Core component of the TRAPP complexes which has a function of guanine nucleotide exchange factor activity for Rab1 GTPase. Plays a role in vesicular transport from endoplasmic reticulum to Golgi and autophagy. May play a role in dendrite postsynaptic membrane trafficking.</text>
</comment>
<evidence type="ECO:0000313" key="11">
    <source>
        <dbReference type="Proteomes" id="UP000728032"/>
    </source>
</evidence>
<dbReference type="PANTHER" id="PTHR23249:SF15">
    <property type="entry name" value="TRAFFICKING PROTEIN PARTICLE COMPLEX SUBUNIT 4"/>
    <property type="match status" value="1"/>
</dbReference>
<dbReference type="SMART" id="SM01399">
    <property type="entry name" value="Sybindin"/>
    <property type="match status" value="1"/>
</dbReference>
<dbReference type="GO" id="GO:0006888">
    <property type="term" value="P:endoplasmic reticulum to Golgi vesicle-mediated transport"/>
    <property type="evidence" value="ECO:0007669"/>
    <property type="project" value="UniProtKB-UniRule"/>
</dbReference>
<evidence type="ECO:0000256" key="3">
    <source>
        <dbReference type="ARBA" id="ARBA00022824"/>
    </source>
</evidence>